<dbReference type="Proteomes" id="UP000823775">
    <property type="component" value="Unassembled WGS sequence"/>
</dbReference>
<name>A0ABS8Y8K3_DATST</name>
<gene>
    <name evidence="2" type="ORF">HAX54_030249</name>
</gene>
<dbReference type="EMBL" id="JACEIK010037823">
    <property type="protein sequence ID" value="MCE5166935.1"/>
    <property type="molecule type" value="Genomic_DNA"/>
</dbReference>
<reference evidence="2 3" key="1">
    <citation type="journal article" date="2021" name="BMC Genomics">
        <title>Datura genome reveals duplications of psychoactive alkaloid biosynthetic genes and high mutation rate following tissue culture.</title>
        <authorList>
            <person name="Rajewski A."/>
            <person name="Carter-House D."/>
            <person name="Stajich J."/>
            <person name="Litt A."/>
        </authorList>
    </citation>
    <scope>NUCLEOTIDE SEQUENCE [LARGE SCALE GENOMIC DNA]</scope>
    <source>
        <strain evidence="2">AR-01</strain>
    </source>
</reference>
<organism evidence="2 3">
    <name type="scientific">Datura stramonium</name>
    <name type="common">Jimsonweed</name>
    <name type="synonym">Common thornapple</name>
    <dbReference type="NCBI Taxonomy" id="4076"/>
    <lineage>
        <taxon>Eukaryota</taxon>
        <taxon>Viridiplantae</taxon>
        <taxon>Streptophyta</taxon>
        <taxon>Embryophyta</taxon>
        <taxon>Tracheophyta</taxon>
        <taxon>Spermatophyta</taxon>
        <taxon>Magnoliopsida</taxon>
        <taxon>eudicotyledons</taxon>
        <taxon>Gunneridae</taxon>
        <taxon>Pentapetalae</taxon>
        <taxon>asterids</taxon>
        <taxon>lamiids</taxon>
        <taxon>Solanales</taxon>
        <taxon>Solanaceae</taxon>
        <taxon>Solanoideae</taxon>
        <taxon>Datureae</taxon>
        <taxon>Datura</taxon>
    </lineage>
</organism>
<proteinExistence type="predicted"/>
<evidence type="ECO:0000256" key="1">
    <source>
        <dbReference type="SAM" id="MobiDB-lite"/>
    </source>
</evidence>
<comment type="caution">
    <text evidence="2">The sequence shown here is derived from an EMBL/GenBank/DDBJ whole genome shotgun (WGS) entry which is preliminary data.</text>
</comment>
<evidence type="ECO:0000313" key="2">
    <source>
        <dbReference type="EMBL" id="MCE5166935.1"/>
    </source>
</evidence>
<accession>A0ABS8Y8K3</accession>
<evidence type="ECO:0000313" key="3">
    <source>
        <dbReference type="Proteomes" id="UP000823775"/>
    </source>
</evidence>
<sequence>MSMGVQIIESSNVTSILIEEEMFMNWMDIKNLLESNWSPDIQISVDVLLESFKDPEEVHVTDGAKSRKRRNLEDEISDEDTNKCKK</sequence>
<feature type="region of interest" description="Disordered" evidence="1">
    <location>
        <begin position="59"/>
        <end position="86"/>
    </location>
</feature>
<protein>
    <submittedName>
        <fullName evidence="2">Uncharacterized protein</fullName>
    </submittedName>
</protein>
<keyword evidence="3" id="KW-1185">Reference proteome</keyword>